<evidence type="ECO:0000313" key="3">
    <source>
        <dbReference type="WBParaSite" id="PgB05_g160_t02"/>
    </source>
</evidence>
<keyword evidence="1" id="KW-1185">Reference proteome</keyword>
<evidence type="ECO:0000313" key="1">
    <source>
        <dbReference type="Proteomes" id="UP000887569"/>
    </source>
</evidence>
<dbReference type="WBParaSite" id="PgB05_g160_t02">
    <property type="protein sequence ID" value="PgB05_g160_t02"/>
    <property type="gene ID" value="PgB05_g160"/>
</dbReference>
<evidence type="ECO:0000313" key="2">
    <source>
        <dbReference type="WBParaSite" id="PgB05_g160_t01"/>
    </source>
</evidence>
<sequence length="64" mass="7162">MGFEQEWKSERRLGAVLMIAGGLGRKQDLQTYRQQSGKRTQQEIKVAARNSSDVGWVYCDDAGG</sequence>
<dbReference type="AlphaFoldDB" id="A0A914ZK78"/>
<reference evidence="2 3" key="1">
    <citation type="submission" date="2022-11" db="UniProtKB">
        <authorList>
            <consortium name="WormBaseParasite"/>
        </authorList>
    </citation>
    <scope>IDENTIFICATION</scope>
</reference>
<organism evidence="1 2">
    <name type="scientific">Parascaris univalens</name>
    <name type="common">Nematode worm</name>
    <dbReference type="NCBI Taxonomy" id="6257"/>
    <lineage>
        <taxon>Eukaryota</taxon>
        <taxon>Metazoa</taxon>
        <taxon>Ecdysozoa</taxon>
        <taxon>Nematoda</taxon>
        <taxon>Chromadorea</taxon>
        <taxon>Rhabditida</taxon>
        <taxon>Spirurina</taxon>
        <taxon>Ascaridomorpha</taxon>
        <taxon>Ascaridoidea</taxon>
        <taxon>Ascarididae</taxon>
        <taxon>Parascaris</taxon>
    </lineage>
</organism>
<accession>A0A914ZK78</accession>
<protein>
    <submittedName>
        <fullName evidence="2 3">Uncharacterized protein</fullName>
    </submittedName>
</protein>
<dbReference type="Proteomes" id="UP000887569">
    <property type="component" value="Unplaced"/>
</dbReference>
<proteinExistence type="predicted"/>
<name>A0A914ZK78_PARUN</name>
<dbReference type="WBParaSite" id="PgB05_g160_t01">
    <property type="protein sequence ID" value="PgB05_g160_t01"/>
    <property type="gene ID" value="PgB05_g160"/>
</dbReference>